<name>Q24VI0_DESHY</name>
<dbReference type="eggNOG" id="COG5301">
    <property type="taxonomic scope" value="Bacteria"/>
</dbReference>
<accession>Q24VI0</accession>
<dbReference type="RefSeq" id="WP_011460131.1">
    <property type="nucleotide sequence ID" value="NC_007907.1"/>
</dbReference>
<organism evidence="2 3">
    <name type="scientific">Desulfitobacterium hafniense (strain Y51)</name>
    <dbReference type="NCBI Taxonomy" id="138119"/>
    <lineage>
        <taxon>Bacteria</taxon>
        <taxon>Bacillati</taxon>
        <taxon>Bacillota</taxon>
        <taxon>Clostridia</taxon>
        <taxon>Eubacteriales</taxon>
        <taxon>Desulfitobacteriaceae</taxon>
        <taxon>Desulfitobacterium</taxon>
    </lineage>
</organism>
<dbReference type="KEGG" id="dsy:DSY2173"/>
<evidence type="ECO:0000313" key="3">
    <source>
        <dbReference type="Proteomes" id="UP000001946"/>
    </source>
</evidence>
<sequence>MSFSGGTIFTNRGRMLQAKAQAGSPLVFTRLAVGDGNLGSGVIDELTGLINPIKSLDINKFKVMPGGRSVVGGNLTNQDIITGFYWRELGLFAADPDLGEILYCYGNAGALAEYIPSPGGAEILEKQVDIVAIIGNATNVSATIDSSLVYVTQEDFDDLAAVVGTKETPAGAQSKADAAAGAVNNALVAHKADFTQQIPYAVTAGSANAYTASTTPALPALVAGVAITVKIHAANTGAATLNWNGKGAKSIKNPDGTNVGLGDLASGGVYTLRYDGTNFILQGKGEVKLTGDAADANVLSGKTYYSTDPKTKRTGTMPNNPSQTATLQITGSAKPTKAVPAGYTPGGTITAELAAALASKILAGNTIGGVAGTAINGAGMLKYYVGSTTFDGGSNDRWNIDIPVSGLPFAPKLVLLKVNGTFRSGGGGSSGETLSLFGSTGSPHVTNDTTDVFINTRSVPIRVSLENVTSSSCTIRIIFTDSNGSISNADAYYELLG</sequence>
<dbReference type="HOGENOM" id="CLU_548281_0_0_9"/>
<dbReference type="Proteomes" id="UP000001946">
    <property type="component" value="Chromosome"/>
</dbReference>
<dbReference type="Pfam" id="PF12571">
    <property type="entry name" value="Phage_tail_fib"/>
    <property type="match status" value="1"/>
</dbReference>
<dbReference type="EMBL" id="AP008230">
    <property type="protein sequence ID" value="BAE83962.1"/>
    <property type="molecule type" value="Genomic_DNA"/>
</dbReference>
<feature type="domain" description="Phage tail fibre protein N-terminal" evidence="1">
    <location>
        <begin position="7"/>
        <end position="153"/>
    </location>
</feature>
<evidence type="ECO:0000259" key="1">
    <source>
        <dbReference type="Pfam" id="PF12571"/>
    </source>
</evidence>
<keyword evidence="3" id="KW-1185">Reference proteome</keyword>
<gene>
    <name evidence="2" type="ordered locus">DSY2173</name>
</gene>
<dbReference type="STRING" id="138119.DSY2173"/>
<proteinExistence type="predicted"/>
<reference evidence="2 3" key="1">
    <citation type="journal article" date="2006" name="J. Bacteriol.">
        <title>Complete genome sequence of the dehalorespiring bacterium Desulfitobacterium hafniense Y51 and comparison with Dehalococcoides ethenogenes 195.</title>
        <authorList>
            <person name="Nonaka H."/>
            <person name="Keresztes G."/>
            <person name="Shinoda Y."/>
            <person name="Ikenaga Y."/>
            <person name="Abe M."/>
            <person name="Naito K."/>
            <person name="Inatomi K."/>
            <person name="Furukawa K."/>
            <person name="Inui M."/>
            <person name="Yukawa H."/>
        </authorList>
    </citation>
    <scope>NUCLEOTIDE SEQUENCE [LARGE SCALE GENOMIC DNA]</scope>
    <source>
        <strain evidence="2 3">Y51</strain>
    </source>
</reference>
<evidence type="ECO:0000313" key="2">
    <source>
        <dbReference type="EMBL" id="BAE83962.1"/>
    </source>
</evidence>
<protein>
    <recommendedName>
        <fullName evidence="1">Phage tail fibre protein N-terminal domain-containing protein</fullName>
    </recommendedName>
</protein>
<dbReference type="InterPro" id="IPR022225">
    <property type="entry name" value="Phage_tail_fibre_N"/>
</dbReference>
<dbReference type="AlphaFoldDB" id="Q24VI0"/>